<dbReference type="Pfam" id="PF06737">
    <property type="entry name" value="Transglycosylas"/>
    <property type="match status" value="1"/>
</dbReference>
<protein>
    <submittedName>
        <fullName evidence="5">Transglycosylase-like domain protein</fullName>
    </submittedName>
</protein>
<dbReference type="STRING" id="1469144.LI90_722"/>
<feature type="domain" description="G5" evidence="4">
    <location>
        <begin position="198"/>
        <end position="278"/>
    </location>
</feature>
<dbReference type="CDD" id="cd13925">
    <property type="entry name" value="RPF"/>
    <property type="match status" value="1"/>
</dbReference>
<evidence type="ECO:0000256" key="2">
    <source>
        <dbReference type="ARBA" id="ARBA00022729"/>
    </source>
</evidence>
<evidence type="ECO:0000259" key="4">
    <source>
        <dbReference type="PROSITE" id="PS51109"/>
    </source>
</evidence>
<dbReference type="InterPro" id="IPR023346">
    <property type="entry name" value="Lysozyme-like_dom_sf"/>
</dbReference>
<comment type="caution">
    <text evidence="5">The sequence shown here is derived from an EMBL/GenBank/DDBJ whole genome shotgun (WGS) entry which is preliminary data.</text>
</comment>
<accession>A0A132MMK0</accession>
<dbReference type="Pfam" id="PF03990">
    <property type="entry name" value="DUF348"/>
    <property type="match status" value="3"/>
</dbReference>
<gene>
    <name evidence="5" type="ORF">LI90_722</name>
</gene>
<comment type="similarity">
    <text evidence="1">Belongs to the transglycosylase family. Rpf subfamily.</text>
</comment>
<dbReference type="SUPFAM" id="SSF53955">
    <property type="entry name" value="Lysozyme-like"/>
    <property type="match status" value="1"/>
</dbReference>
<dbReference type="PATRIC" id="fig|1469144.10.peg.832"/>
<proteinExistence type="inferred from homology"/>
<organism evidence="5 6">
    <name type="scientific">Carbonactinospora thermoautotrophica</name>
    <dbReference type="NCBI Taxonomy" id="1469144"/>
    <lineage>
        <taxon>Bacteria</taxon>
        <taxon>Bacillati</taxon>
        <taxon>Actinomycetota</taxon>
        <taxon>Actinomycetes</taxon>
        <taxon>Kitasatosporales</taxon>
        <taxon>Carbonactinosporaceae</taxon>
        <taxon>Carbonactinospora</taxon>
    </lineage>
</organism>
<keyword evidence="6" id="KW-1185">Reference proteome</keyword>
<dbReference type="PANTHER" id="PTHR39160:SF4">
    <property type="entry name" value="RESUSCITATION-PROMOTING FACTOR RPFB"/>
    <property type="match status" value="1"/>
</dbReference>
<dbReference type="InterPro" id="IPR007137">
    <property type="entry name" value="DUF348"/>
</dbReference>
<evidence type="ECO:0000313" key="6">
    <source>
        <dbReference type="Proteomes" id="UP000070188"/>
    </source>
</evidence>
<evidence type="ECO:0000256" key="1">
    <source>
        <dbReference type="ARBA" id="ARBA00010830"/>
    </source>
</evidence>
<dbReference type="PROSITE" id="PS51109">
    <property type="entry name" value="G5"/>
    <property type="match status" value="1"/>
</dbReference>
<dbReference type="SMART" id="SM01208">
    <property type="entry name" value="G5"/>
    <property type="match status" value="1"/>
</dbReference>
<dbReference type="AlphaFoldDB" id="A0A132MMK0"/>
<dbReference type="InterPro" id="IPR010618">
    <property type="entry name" value="RPF"/>
</dbReference>
<dbReference type="InterPro" id="IPR011098">
    <property type="entry name" value="G5_dom"/>
</dbReference>
<name>A0A132MMK0_9ACTN</name>
<reference evidence="6" key="1">
    <citation type="submission" date="2015-04" db="EMBL/GenBank/DDBJ databases">
        <title>Physiological reanalysis, assessment of diazotrophy, and genome sequences of multiple isolates of Streptomyces thermoautotrophicus.</title>
        <authorList>
            <person name="MacKellar D.C."/>
            <person name="Lieber L."/>
            <person name="Norman J."/>
            <person name="Bolger A."/>
            <person name="Tobin C."/>
            <person name="Murray J.W."/>
            <person name="Chang R."/>
            <person name="Ford T."/>
            <person name="Nguyen P.Q."/>
            <person name="Woodward J."/>
            <person name="Permingeat H."/>
            <person name="Joshi N.S."/>
            <person name="Silver P.A."/>
            <person name="Usadel B."/>
            <person name="Rutherford A.W."/>
            <person name="Friesen M."/>
            <person name="Prell J."/>
        </authorList>
    </citation>
    <scope>NUCLEOTIDE SEQUENCE [LARGE SCALE GENOMIC DNA]</scope>
    <source>
        <strain evidence="6">H1</strain>
    </source>
</reference>
<keyword evidence="2" id="KW-0732">Signal</keyword>
<dbReference type="Gene3D" id="2.20.230.10">
    <property type="entry name" value="Resuscitation-promoting factor rpfb"/>
    <property type="match status" value="1"/>
</dbReference>
<dbReference type="EMBL" id="LAXD01000001">
    <property type="protein sequence ID" value="KWW99090.1"/>
    <property type="molecule type" value="Genomic_DNA"/>
</dbReference>
<dbReference type="Proteomes" id="UP000070188">
    <property type="component" value="Unassembled WGS sequence"/>
</dbReference>
<dbReference type="GO" id="GO:0016787">
    <property type="term" value="F:hydrolase activity"/>
    <property type="evidence" value="ECO:0007669"/>
    <property type="project" value="UniProtKB-KW"/>
</dbReference>
<dbReference type="Gene3D" id="1.10.530.10">
    <property type="match status" value="1"/>
</dbReference>
<dbReference type="Pfam" id="PF07501">
    <property type="entry name" value="G5"/>
    <property type="match status" value="1"/>
</dbReference>
<evidence type="ECO:0000313" key="5">
    <source>
        <dbReference type="EMBL" id="KWW99090.1"/>
    </source>
</evidence>
<keyword evidence="3" id="KW-0378">Hydrolase</keyword>
<dbReference type="PANTHER" id="PTHR39160">
    <property type="entry name" value="CELL WALL-BINDING PROTEIN YOCH"/>
    <property type="match status" value="1"/>
</dbReference>
<sequence length="365" mass="40186">MRRSATTLALQAVVVTAIVGGTTAFVSLEKNVTLSVDGQKREVHTFAKTIGDLLERENVSVGARDLVAPRPDEPLSDGSTVVVRYARPLTITIDGQTRKVWVTATNVAEALEQLGVHAERAYISVDRNMPISRSGLRLDIRLPHDVTFLVDGKRVPITTTAATVREALAEAHITLGPKDQTTPVTLDAYPADGAVITVLRIQGKTVTRQEEIPFDVQEIKDSSMFEGEKKVVQEGVEGLKTVTYEFTYVNGQLKSKKKITEKIIREPKPQIVRVGTKENPRSVPGADHLNWRALAECESGGNPDAVNPAGPYYGLYQFDLGTWRSVGGQGKPTDYGWEEQTYRAKLLYKQRGDSPWPVCGKKLYT</sequence>
<evidence type="ECO:0000256" key="3">
    <source>
        <dbReference type="ARBA" id="ARBA00022801"/>
    </source>
</evidence>
<dbReference type="InterPro" id="IPR051933">
    <property type="entry name" value="Resuscitation_pf_RpfB"/>
</dbReference>